<evidence type="ECO:0000313" key="1">
    <source>
        <dbReference type="EMBL" id="CUN31886.1"/>
    </source>
</evidence>
<dbReference type="Proteomes" id="UP000095350">
    <property type="component" value="Unassembled WGS sequence"/>
</dbReference>
<reference evidence="1 2" key="1">
    <citation type="submission" date="2015-09" db="EMBL/GenBank/DDBJ databases">
        <authorList>
            <consortium name="Pathogen Informatics"/>
        </authorList>
    </citation>
    <scope>NUCLEOTIDE SEQUENCE [LARGE SCALE GENOMIC DNA]</scope>
    <source>
        <strain evidence="1 2">2789STDY5834960</strain>
    </source>
</reference>
<dbReference type="PaxDb" id="166486-ERS852572_03764"/>
<protein>
    <submittedName>
        <fullName evidence="1">Uncharacterized protein</fullName>
    </submittedName>
</protein>
<dbReference type="Gene3D" id="2.40.30.10">
    <property type="entry name" value="Translation factors"/>
    <property type="match status" value="1"/>
</dbReference>
<sequence>MKKAIIYWISEEEGGRKRPPIGTEYYPTIQMENGDTWSLAIRFDRTNVEQNEMKDNCEVGFLFDNAPYHLLKSGAEFIIYEGPHKVGVMVIR</sequence>
<gene>
    <name evidence="1" type="ORF">ERS852572_03764</name>
</gene>
<accession>A0A173VZ35</accession>
<proteinExistence type="predicted"/>
<dbReference type="EMBL" id="CYXZ01000050">
    <property type="protein sequence ID" value="CUN31886.1"/>
    <property type="molecule type" value="Genomic_DNA"/>
</dbReference>
<organism evidence="1 2">
    <name type="scientific">Roseburia intestinalis</name>
    <dbReference type="NCBI Taxonomy" id="166486"/>
    <lineage>
        <taxon>Bacteria</taxon>
        <taxon>Bacillati</taxon>
        <taxon>Bacillota</taxon>
        <taxon>Clostridia</taxon>
        <taxon>Lachnospirales</taxon>
        <taxon>Lachnospiraceae</taxon>
        <taxon>Roseburia</taxon>
    </lineage>
</organism>
<name>A0A173VZ35_9FIRM</name>
<dbReference type="AlphaFoldDB" id="A0A173VZ35"/>
<evidence type="ECO:0000313" key="2">
    <source>
        <dbReference type="Proteomes" id="UP000095350"/>
    </source>
</evidence>